<organism evidence="2 3">
    <name type="scientific">Alteromonas salexigens</name>
    <dbReference type="NCBI Taxonomy" id="2982530"/>
    <lineage>
        <taxon>Bacteria</taxon>
        <taxon>Pseudomonadati</taxon>
        <taxon>Pseudomonadota</taxon>
        <taxon>Gammaproteobacteria</taxon>
        <taxon>Alteromonadales</taxon>
        <taxon>Alteromonadaceae</taxon>
        <taxon>Alteromonas/Salinimonas group</taxon>
        <taxon>Alteromonas</taxon>
    </lineage>
</organism>
<accession>A0ABT2VPD9</accession>
<protein>
    <submittedName>
        <fullName evidence="2">Uncharacterized protein</fullName>
    </submittedName>
</protein>
<reference evidence="3" key="1">
    <citation type="submission" date="2023-07" db="EMBL/GenBank/DDBJ databases">
        <title>Study on multiphase classification of strain Alteromonas salexigens isolated from the Yellow Sea.</title>
        <authorList>
            <person name="Sun L."/>
        </authorList>
    </citation>
    <scope>NUCLEOTIDE SEQUENCE [LARGE SCALE GENOMIC DNA]</scope>
    <source>
        <strain evidence="3">ASW11-19</strain>
    </source>
</reference>
<dbReference type="RefSeq" id="WP_262994573.1">
    <property type="nucleotide sequence ID" value="NZ_JAOTJC010000008.1"/>
</dbReference>
<feature type="region of interest" description="Disordered" evidence="1">
    <location>
        <begin position="13"/>
        <end position="54"/>
    </location>
</feature>
<keyword evidence="3" id="KW-1185">Reference proteome</keyword>
<dbReference type="EMBL" id="JAOTJC010000008">
    <property type="protein sequence ID" value="MCU7555175.1"/>
    <property type="molecule type" value="Genomic_DNA"/>
</dbReference>
<evidence type="ECO:0000313" key="2">
    <source>
        <dbReference type="EMBL" id="MCU7555175.1"/>
    </source>
</evidence>
<sequence>MLKAYAVAVALSTTTPVATEKQESADKAPSNQKEVVTQPQTYRPKTGNGLGAGL</sequence>
<evidence type="ECO:0000313" key="3">
    <source>
        <dbReference type="Proteomes" id="UP001209257"/>
    </source>
</evidence>
<evidence type="ECO:0000256" key="1">
    <source>
        <dbReference type="SAM" id="MobiDB-lite"/>
    </source>
</evidence>
<dbReference type="Proteomes" id="UP001209257">
    <property type="component" value="Unassembled WGS sequence"/>
</dbReference>
<name>A0ABT2VPD9_9ALTE</name>
<proteinExistence type="predicted"/>
<gene>
    <name evidence="2" type="ORF">OCL06_11265</name>
</gene>
<feature type="compositionally biased region" description="Polar residues" evidence="1">
    <location>
        <begin position="29"/>
        <end position="43"/>
    </location>
</feature>
<comment type="caution">
    <text evidence="2">The sequence shown here is derived from an EMBL/GenBank/DDBJ whole genome shotgun (WGS) entry which is preliminary data.</text>
</comment>